<dbReference type="GO" id="GO:0032420">
    <property type="term" value="C:stereocilium"/>
    <property type="evidence" value="ECO:0007669"/>
    <property type="project" value="UniProtKB-SubCell"/>
</dbReference>
<dbReference type="Proteomes" id="UP001497482">
    <property type="component" value="Chromosome 15"/>
</dbReference>
<proteinExistence type="predicted"/>
<evidence type="ECO:0000313" key="6">
    <source>
        <dbReference type="EMBL" id="CAL1581616.1"/>
    </source>
</evidence>
<dbReference type="PANTHER" id="PTHR15261:SF5">
    <property type="entry name" value="THROMBOSPONDIN-TYPE LAMININ G DOMAIN AND EAR REPEAT-CONTAINING PROTEIN"/>
    <property type="match status" value="1"/>
</dbReference>
<sequence>MWASLCSVLLLQLWSAWGLEHSWRACTELQPLDLLASASASAPPTQVQLVQSGGSRGLRLAAGLSFPAALLFSFCEFFPQEFSIVTTFKQQPLRDKRAQWLLSLQEEAPGDRLLMGLRVSRGRLHFLFLQPDFGRRRRVTFREVVLDDARWHTLSLAVTGHYFSLTVDCTLLLHIKQSQPFPSALSTAGARFHVASRGQQREASFSGLLRQLVLLPGSDASLRLCPSQEPGLSELSVPPALKAGPGPVLGQDFPYEAEVRVTGGVRPHCSRVEQGQLWLNTGLKALYLCEGDHWTPLLRAEQRLDYVEDHQDLYTSSETFDMELFTIPNEGLFMATANRDSGSGSAIYKWNLGSFHKYQNISTSEARAWKHFTISGKHFLVVANSAELQPERSVLFRWSSGRRRFMQHQTLQTHSALDWEFFTIDNHSFLVVANHRRAADSAHSIDSVIYIWNPETKRLQVNQTLRTVGAYDWEFFSVHHYHFLVVANTFDGRTTSVSSTIFIWNQGRFQHFQDIPTQGAVDWEAFSFDGRHFLAVANSQRVSDRAVDYTINSTIYELSTLSHSFLPFQNLLTHSAVDWEFFSVGEQRFLIVGNSHDGSSYSLNSAIYRWQGAEGFVLAHSLPTLGCRDWEHFSTAEGSFLVYASATSRISKVFHLRTY</sequence>
<dbReference type="InterPro" id="IPR048287">
    <property type="entry name" value="TSPN-like_N"/>
</dbReference>
<evidence type="ECO:0000313" key="7">
    <source>
        <dbReference type="Proteomes" id="UP001497482"/>
    </source>
</evidence>
<evidence type="ECO:0000256" key="1">
    <source>
        <dbReference type="ARBA" id="ARBA00004645"/>
    </source>
</evidence>
<feature type="domain" description="Thrombospondin-like N-terminal" evidence="5">
    <location>
        <begin position="25"/>
        <end position="218"/>
    </location>
</feature>
<feature type="signal peptide" evidence="4">
    <location>
        <begin position="1"/>
        <end position="18"/>
    </location>
</feature>
<accession>A0AAV2JY51</accession>
<evidence type="ECO:0000259" key="5">
    <source>
        <dbReference type="SMART" id="SM00210"/>
    </source>
</evidence>
<keyword evidence="2 4" id="KW-0732">Signal</keyword>
<dbReference type="InterPro" id="IPR009039">
    <property type="entry name" value="EAR"/>
</dbReference>
<evidence type="ECO:0000256" key="4">
    <source>
        <dbReference type="SAM" id="SignalP"/>
    </source>
</evidence>
<reference evidence="6 7" key="1">
    <citation type="submission" date="2024-04" db="EMBL/GenBank/DDBJ databases">
        <authorList>
            <person name="Waldvogel A.-M."/>
            <person name="Schoenle A."/>
        </authorList>
    </citation>
    <scope>NUCLEOTIDE SEQUENCE [LARGE SCALE GENOMIC DNA]</scope>
</reference>
<evidence type="ECO:0000256" key="2">
    <source>
        <dbReference type="ARBA" id="ARBA00022729"/>
    </source>
</evidence>
<dbReference type="SMART" id="SM00210">
    <property type="entry name" value="TSPN"/>
    <property type="match status" value="1"/>
</dbReference>
<dbReference type="Pfam" id="PF03736">
    <property type="entry name" value="EPTP"/>
    <property type="match status" value="6"/>
</dbReference>
<protein>
    <recommendedName>
        <fullName evidence="5">Thrombospondin-like N-terminal domain-containing protein</fullName>
    </recommendedName>
</protein>
<dbReference type="AlphaFoldDB" id="A0AAV2JY51"/>
<dbReference type="PROSITE" id="PS50912">
    <property type="entry name" value="EAR"/>
    <property type="match status" value="7"/>
</dbReference>
<keyword evidence="3" id="KW-0677">Repeat</keyword>
<dbReference type="PANTHER" id="PTHR15261">
    <property type="entry name" value="THROMBOSPONDIN-TYPE LAMININ G DOMAIN AND EAR REPEAT-CONTAINING"/>
    <property type="match status" value="1"/>
</dbReference>
<keyword evidence="7" id="KW-1185">Reference proteome</keyword>
<feature type="chain" id="PRO_5043718739" description="Thrombospondin-like N-terminal domain-containing protein" evidence="4">
    <location>
        <begin position="19"/>
        <end position="659"/>
    </location>
</feature>
<comment type="subcellular location">
    <subcellularLocation>
        <location evidence="1">Cell projection</location>
        <location evidence="1">Stereocilium</location>
    </subcellularLocation>
</comment>
<name>A0AAV2JY51_KNICA</name>
<dbReference type="InterPro" id="IPR013320">
    <property type="entry name" value="ConA-like_dom_sf"/>
</dbReference>
<dbReference type="SUPFAM" id="SSF82171">
    <property type="entry name" value="DPP6 N-terminal domain-like"/>
    <property type="match status" value="1"/>
</dbReference>
<evidence type="ECO:0000256" key="3">
    <source>
        <dbReference type="ARBA" id="ARBA00022737"/>
    </source>
</evidence>
<gene>
    <name evidence="6" type="ORF">KC01_LOCUS12362</name>
</gene>
<dbReference type="GO" id="GO:0007165">
    <property type="term" value="P:signal transduction"/>
    <property type="evidence" value="ECO:0007669"/>
    <property type="project" value="TreeGrafter"/>
</dbReference>
<dbReference type="EMBL" id="OZ035837">
    <property type="protein sequence ID" value="CAL1581616.1"/>
    <property type="molecule type" value="Genomic_DNA"/>
</dbReference>
<organism evidence="6 7">
    <name type="scientific">Knipowitschia caucasica</name>
    <name type="common">Caucasian dwarf goby</name>
    <name type="synonym">Pomatoschistus caucasicus</name>
    <dbReference type="NCBI Taxonomy" id="637954"/>
    <lineage>
        <taxon>Eukaryota</taxon>
        <taxon>Metazoa</taxon>
        <taxon>Chordata</taxon>
        <taxon>Craniata</taxon>
        <taxon>Vertebrata</taxon>
        <taxon>Euteleostomi</taxon>
        <taxon>Actinopterygii</taxon>
        <taxon>Neopterygii</taxon>
        <taxon>Teleostei</taxon>
        <taxon>Neoteleostei</taxon>
        <taxon>Acanthomorphata</taxon>
        <taxon>Gobiaria</taxon>
        <taxon>Gobiiformes</taxon>
        <taxon>Gobioidei</taxon>
        <taxon>Gobiidae</taxon>
        <taxon>Gobiinae</taxon>
        <taxon>Knipowitschia</taxon>
    </lineage>
</organism>
<dbReference type="Gene3D" id="2.60.120.200">
    <property type="match status" value="1"/>
</dbReference>
<dbReference type="InterPro" id="IPR005492">
    <property type="entry name" value="EPTP"/>
</dbReference>
<dbReference type="SUPFAM" id="SSF49899">
    <property type="entry name" value="Concanavalin A-like lectins/glucanases"/>
    <property type="match status" value="1"/>
</dbReference>